<dbReference type="InterPro" id="IPR036876">
    <property type="entry name" value="UVR_dom_sf"/>
</dbReference>
<dbReference type="InterPro" id="IPR001162">
    <property type="entry name" value="UvrC_RNase_H_dom"/>
</dbReference>
<comment type="function">
    <text evidence="7">The UvrABC repair system catalyzes the recognition and processing of DNA lesions. UvrC both incises the 5' and 3' sides of the lesion. The N-terminal half is responsible for the 3' incision and the C-terminal half is responsible for the 5' incision.</text>
</comment>
<dbReference type="Gene3D" id="4.10.860.10">
    <property type="entry name" value="UVR domain"/>
    <property type="match status" value="1"/>
</dbReference>
<accession>A0A1I1ENZ5</accession>
<keyword evidence="5 7" id="KW-0234">DNA repair</keyword>
<dbReference type="RefSeq" id="WP_091959315.1">
    <property type="nucleotide sequence ID" value="NZ_FOLH01000001.1"/>
</dbReference>
<dbReference type="Pfam" id="PF22920">
    <property type="entry name" value="UvrC_RNaseH"/>
    <property type="match status" value="1"/>
</dbReference>
<dbReference type="SMART" id="SM00278">
    <property type="entry name" value="HhH1"/>
    <property type="match status" value="2"/>
</dbReference>
<dbReference type="Proteomes" id="UP000199058">
    <property type="component" value="Unassembled WGS sequence"/>
</dbReference>
<dbReference type="InterPro" id="IPR001943">
    <property type="entry name" value="UVR_dom"/>
</dbReference>
<dbReference type="Pfam" id="PF14520">
    <property type="entry name" value="HHH_5"/>
    <property type="match status" value="1"/>
</dbReference>
<dbReference type="InterPro" id="IPR003583">
    <property type="entry name" value="Hlx-hairpin-Hlx_DNA-bd_motif"/>
</dbReference>
<dbReference type="NCBIfam" id="TIGR00194">
    <property type="entry name" value="uvrC"/>
    <property type="match status" value="1"/>
</dbReference>
<evidence type="ECO:0000256" key="5">
    <source>
        <dbReference type="ARBA" id="ARBA00023204"/>
    </source>
</evidence>
<dbReference type="GO" id="GO:0009432">
    <property type="term" value="P:SOS response"/>
    <property type="evidence" value="ECO:0007669"/>
    <property type="project" value="UniProtKB-UniRule"/>
</dbReference>
<evidence type="ECO:0000259" key="11">
    <source>
        <dbReference type="PROSITE" id="PS50165"/>
    </source>
</evidence>
<dbReference type="AlphaFoldDB" id="A0A1I1ENZ5"/>
<dbReference type="Pfam" id="PF01541">
    <property type="entry name" value="GIY-YIG"/>
    <property type="match status" value="1"/>
</dbReference>
<evidence type="ECO:0000259" key="10">
    <source>
        <dbReference type="PROSITE" id="PS50164"/>
    </source>
</evidence>
<evidence type="ECO:0000256" key="4">
    <source>
        <dbReference type="ARBA" id="ARBA00022881"/>
    </source>
</evidence>
<dbReference type="PANTHER" id="PTHR30562">
    <property type="entry name" value="UVRC/OXIDOREDUCTASE"/>
    <property type="match status" value="1"/>
</dbReference>
<evidence type="ECO:0000256" key="1">
    <source>
        <dbReference type="ARBA" id="ARBA00022490"/>
    </source>
</evidence>
<feature type="coiled-coil region" evidence="8">
    <location>
        <begin position="357"/>
        <end position="384"/>
    </location>
</feature>
<keyword evidence="13" id="KW-1185">Reference proteome</keyword>
<dbReference type="InterPro" id="IPR000305">
    <property type="entry name" value="GIY-YIG_endonuc"/>
</dbReference>
<dbReference type="HAMAP" id="MF_00203">
    <property type="entry name" value="UvrC"/>
    <property type="match status" value="1"/>
</dbReference>
<dbReference type="NCBIfam" id="NF001824">
    <property type="entry name" value="PRK00558.1-5"/>
    <property type="match status" value="1"/>
</dbReference>
<evidence type="ECO:0000256" key="3">
    <source>
        <dbReference type="ARBA" id="ARBA00022769"/>
    </source>
</evidence>
<name>A0A1I1ENZ5_9GAMM</name>
<evidence type="ECO:0000256" key="2">
    <source>
        <dbReference type="ARBA" id="ARBA00022763"/>
    </source>
</evidence>
<dbReference type="GO" id="GO:0006289">
    <property type="term" value="P:nucleotide-excision repair"/>
    <property type="evidence" value="ECO:0007669"/>
    <property type="project" value="UniProtKB-UniRule"/>
</dbReference>
<comment type="similarity">
    <text evidence="7">Belongs to the UvrC family.</text>
</comment>
<keyword evidence="6 7" id="KW-0742">SOS response</keyword>
<evidence type="ECO:0000259" key="9">
    <source>
        <dbReference type="PROSITE" id="PS50151"/>
    </source>
</evidence>
<protein>
    <recommendedName>
        <fullName evidence="7">UvrABC system protein C</fullName>
        <shortName evidence="7">Protein UvrC</shortName>
    </recommendedName>
    <alternativeName>
        <fullName evidence="7">Excinuclease ABC subunit C</fullName>
    </alternativeName>
</protein>
<feature type="domain" description="UvrC family homology region profile" evidence="11">
    <location>
        <begin position="253"/>
        <end position="479"/>
    </location>
</feature>
<dbReference type="EMBL" id="FOLH01000001">
    <property type="protein sequence ID" value="SFB88824.1"/>
    <property type="molecule type" value="Genomic_DNA"/>
</dbReference>
<dbReference type="FunFam" id="3.30.420.340:FF:000001">
    <property type="entry name" value="UvrABC system protein C"/>
    <property type="match status" value="1"/>
</dbReference>
<dbReference type="SMART" id="SM00465">
    <property type="entry name" value="GIYc"/>
    <property type="match status" value="1"/>
</dbReference>
<dbReference type="SUPFAM" id="SSF47781">
    <property type="entry name" value="RuvA domain 2-like"/>
    <property type="match status" value="1"/>
</dbReference>
<dbReference type="PROSITE" id="PS50165">
    <property type="entry name" value="UVRC"/>
    <property type="match status" value="1"/>
</dbReference>
<dbReference type="GO" id="GO:0009380">
    <property type="term" value="C:excinuclease repair complex"/>
    <property type="evidence" value="ECO:0007669"/>
    <property type="project" value="InterPro"/>
</dbReference>
<organism evidence="12 13">
    <name type="scientific">Marinospirillum celere</name>
    <dbReference type="NCBI Taxonomy" id="1122252"/>
    <lineage>
        <taxon>Bacteria</taxon>
        <taxon>Pseudomonadati</taxon>
        <taxon>Pseudomonadota</taxon>
        <taxon>Gammaproteobacteria</taxon>
        <taxon>Oceanospirillales</taxon>
        <taxon>Oceanospirillaceae</taxon>
        <taxon>Marinospirillum</taxon>
    </lineage>
</organism>
<dbReference type="Gene3D" id="1.10.150.20">
    <property type="entry name" value="5' to 3' exonuclease, C-terminal subdomain"/>
    <property type="match status" value="1"/>
</dbReference>
<dbReference type="GO" id="GO:0003677">
    <property type="term" value="F:DNA binding"/>
    <property type="evidence" value="ECO:0007669"/>
    <property type="project" value="UniProtKB-UniRule"/>
</dbReference>
<dbReference type="InterPro" id="IPR004791">
    <property type="entry name" value="UvrC"/>
</dbReference>
<dbReference type="GO" id="GO:0005737">
    <property type="term" value="C:cytoplasm"/>
    <property type="evidence" value="ECO:0007669"/>
    <property type="project" value="UniProtKB-SubCell"/>
</dbReference>
<dbReference type="PROSITE" id="PS50151">
    <property type="entry name" value="UVR"/>
    <property type="match status" value="1"/>
</dbReference>
<dbReference type="InterPro" id="IPR035901">
    <property type="entry name" value="GIY-YIG_endonuc_sf"/>
</dbReference>
<dbReference type="CDD" id="cd10434">
    <property type="entry name" value="GIY-YIG_UvrC_Cho"/>
    <property type="match status" value="1"/>
</dbReference>
<feature type="domain" description="GIY-YIG" evidence="10">
    <location>
        <begin position="15"/>
        <end position="93"/>
    </location>
</feature>
<feature type="domain" description="UVR" evidence="9">
    <location>
        <begin position="203"/>
        <end position="238"/>
    </location>
</feature>
<dbReference type="GO" id="GO:0009381">
    <property type="term" value="F:excinuclease ABC activity"/>
    <property type="evidence" value="ECO:0007669"/>
    <property type="project" value="UniProtKB-UniRule"/>
</dbReference>
<keyword evidence="2 7" id="KW-0227">DNA damage</keyword>
<keyword evidence="1 7" id="KW-0963">Cytoplasm</keyword>
<dbReference type="SUPFAM" id="SSF82771">
    <property type="entry name" value="GIY-YIG endonuclease"/>
    <property type="match status" value="1"/>
</dbReference>
<dbReference type="Pfam" id="PF02151">
    <property type="entry name" value="UVR"/>
    <property type="match status" value="1"/>
</dbReference>
<dbReference type="InterPro" id="IPR050066">
    <property type="entry name" value="UvrABC_protein_C"/>
</dbReference>
<dbReference type="OrthoDB" id="9804933at2"/>
<gene>
    <name evidence="7" type="primary">uvrC</name>
    <name evidence="12" type="ORF">SAMN05660443_0747</name>
</gene>
<dbReference type="STRING" id="1122252.SAMN05660443_0747"/>
<dbReference type="InterPro" id="IPR038476">
    <property type="entry name" value="UvrC_RNase_H_dom_sf"/>
</dbReference>
<dbReference type="SUPFAM" id="SSF46600">
    <property type="entry name" value="C-terminal UvrC-binding domain of UvrB"/>
    <property type="match status" value="1"/>
</dbReference>
<proteinExistence type="inferred from homology"/>
<dbReference type="InterPro" id="IPR010994">
    <property type="entry name" value="RuvA_2-like"/>
</dbReference>
<dbReference type="Gene3D" id="3.40.1440.10">
    <property type="entry name" value="GIY-YIG endonuclease"/>
    <property type="match status" value="1"/>
</dbReference>
<evidence type="ECO:0000256" key="6">
    <source>
        <dbReference type="ARBA" id="ARBA00023236"/>
    </source>
</evidence>
<keyword evidence="8" id="KW-0175">Coiled coil</keyword>
<evidence type="ECO:0000313" key="13">
    <source>
        <dbReference type="Proteomes" id="UP000199058"/>
    </source>
</evidence>
<comment type="subunit">
    <text evidence="7">Interacts with UvrB in an incision complex.</text>
</comment>
<dbReference type="FunFam" id="3.40.1440.10:FF:000001">
    <property type="entry name" value="UvrABC system protein C"/>
    <property type="match status" value="1"/>
</dbReference>
<sequence length="607" mass="68722">MSHFDSKSFLQQVTRAPGIYQMYAEDGKILYVGKARNLKNRLASYFRSSNLPIKTQALVSRIAHIEVTVTRTEIEALLLEQNLIKALKPPFNILLRDDKSYPFLHLSDHPWPALGIKRARHQRGPGEWFGPYPSANSVRDTLQLLYKVFQLRQCDDTTFSNRSRPCLQYQIKRCSAPCTGEISAEAYAEDLKHARLLIEGKSHQVTDLLAEKMEQAAAALDFEKAAHYRDQIQQLRQLQVQQDVDTGVGDVDVFALVASEGRTSISLLQVRQGRLIGTRHFNFENPLDASDESTLTSFVAQYFLTRTSLPPAPEILLSHELEEPELLQAALVEKFGFKPRLAHRVRTQRARWLELAMTNAEQQLTSHRNKEDQQLKRIQDLEKLLNLDKPIQRLECFDISHSHGEATVASCVVFDEKGPRKQDYRRFNIEGVVAGDDYAAMNQALKRRYQRIKKGEVPLPDVLIVDGGKGQLNAARSLLEELDITGLQLIGVAKGTSRKAGLETLFIETPDQAINLPGYRPALHLIQHLRDESHRFAITGHRQRRDKARKTSFLEDIKGVGAKRRQALLRHFGGRKAIAEASIEALCQVEGINRALAEEIHATLHPN</sequence>
<dbReference type="InterPro" id="IPR047296">
    <property type="entry name" value="GIY-YIG_UvrC_Cho"/>
</dbReference>
<dbReference type="Pfam" id="PF08459">
    <property type="entry name" value="UvrC_RNaseH_dom"/>
    <property type="match status" value="1"/>
</dbReference>
<keyword evidence="4 7" id="KW-0267">Excision nuclease</keyword>
<keyword evidence="3 7" id="KW-0228">DNA excision</keyword>
<evidence type="ECO:0000256" key="7">
    <source>
        <dbReference type="HAMAP-Rule" id="MF_00203"/>
    </source>
</evidence>
<dbReference type="PANTHER" id="PTHR30562:SF1">
    <property type="entry name" value="UVRABC SYSTEM PROTEIN C"/>
    <property type="match status" value="1"/>
</dbReference>
<evidence type="ECO:0000313" key="12">
    <source>
        <dbReference type="EMBL" id="SFB88824.1"/>
    </source>
</evidence>
<dbReference type="PROSITE" id="PS50164">
    <property type="entry name" value="GIY_YIG"/>
    <property type="match status" value="1"/>
</dbReference>
<comment type="subcellular location">
    <subcellularLocation>
        <location evidence="7">Cytoplasm</location>
    </subcellularLocation>
</comment>
<dbReference type="Gene3D" id="3.30.420.340">
    <property type="entry name" value="UvrC, RNAse H endonuclease domain"/>
    <property type="match status" value="1"/>
</dbReference>
<reference evidence="12 13" key="1">
    <citation type="submission" date="2016-10" db="EMBL/GenBank/DDBJ databases">
        <authorList>
            <person name="de Groot N.N."/>
        </authorList>
    </citation>
    <scope>NUCLEOTIDE SEQUENCE [LARGE SCALE GENOMIC DNA]</scope>
    <source>
        <strain evidence="12 13">DSM 18438</strain>
    </source>
</reference>
<evidence type="ECO:0000256" key="8">
    <source>
        <dbReference type="SAM" id="Coils"/>
    </source>
</evidence>